<protein>
    <submittedName>
        <fullName evidence="1">Uncharacterized protein</fullName>
    </submittedName>
</protein>
<dbReference type="Proteomes" id="UP000292027">
    <property type="component" value="Unassembled WGS sequence"/>
</dbReference>
<organism evidence="1 2">
    <name type="scientific">Kribbella rubisoli</name>
    <dbReference type="NCBI Taxonomy" id="3075929"/>
    <lineage>
        <taxon>Bacteria</taxon>
        <taxon>Bacillati</taxon>
        <taxon>Actinomycetota</taxon>
        <taxon>Actinomycetes</taxon>
        <taxon>Propionibacteriales</taxon>
        <taxon>Kribbellaceae</taxon>
        <taxon>Kribbella</taxon>
    </lineage>
</organism>
<evidence type="ECO:0000313" key="2">
    <source>
        <dbReference type="Proteomes" id="UP000292027"/>
    </source>
</evidence>
<evidence type="ECO:0000313" key="1">
    <source>
        <dbReference type="EMBL" id="RZU01696.1"/>
    </source>
</evidence>
<accession>A0A4V2FUE2</accession>
<gene>
    <name evidence="1" type="ORF">EV645_7792</name>
</gene>
<sequence>MLANFTAEASLYKSARMYRRGTRGSATGGQAVVRTAQEEVLEFTCSSGACACQGLPDCSDMFDTNVCGPVAFCDSTGGDLSCACLRP</sequence>
<proteinExistence type="predicted"/>
<dbReference type="AlphaFoldDB" id="A0A4V2FUE2"/>
<name>A0A4V2FUE2_9ACTN</name>
<comment type="caution">
    <text evidence="1">The sequence shown here is derived from an EMBL/GenBank/DDBJ whole genome shotgun (WGS) entry which is preliminary data.</text>
</comment>
<reference evidence="1 2" key="1">
    <citation type="journal article" date="2015" name="Stand. Genomic Sci.">
        <title>Genomic Encyclopedia of Bacterial and Archaeal Type Strains, Phase III: the genomes of soil and plant-associated and newly described type strains.</title>
        <authorList>
            <person name="Whitman W.B."/>
            <person name="Woyke T."/>
            <person name="Klenk H.P."/>
            <person name="Zhou Y."/>
            <person name="Lilburn T.G."/>
            <person name="Beck B.J."/>
            <person name="De Vos P."/>
            <person name="Vandamme P."/>
            <person name="Eisen J.A."/>
            <person name="Garrity G."/>
            <person name="Hugenholtz P."/>
            <person name="Kyrpides N.C."/>
        </authorList>
    </citation>
    <scope>NUCLEOTIDE SEQUENCE [LARGE SCALE GENOMIC DNA]</scope>
    <source>
        <strain evidence="1 2">VKM Ac-2540</strain>
    </source>
</reference>
<dbReference type="EMBL" id="SHKR01000018">
    <property type="protein sequence ID" value="RZU01696.1"/>
    <property type="molecule type" value="Genomic_DNA"/>
</dbReference>
<keyword evidence="2" id="KW-1185">Reference proteome</keyword>